<accession>A0A8W8I1F6</accession>
<keyword evidence="3" id="KW-0472">Membrane</keyword>
<proteinExistence type="predicted"/>
<keyword evidence="3" id="KW-0812">Transmembrane</keyword>
<evidence type="ECO:0000256" key="3">
    <source>
        <dbReference type="SAM" id="Phobius"/>
    </source>
</evidence>
<keyword evidence="7" id="KW-1185">Reference proteome</keyword>
<organism evidence="6 7">
    <name type="scientific">Magallana gigas</name>
    <name type="common">Pacific oyster</name>
    <name type="synonym">Crassostrea gigas</name>
    <dbReference type="NCBI Taxonomy" id="29159"/>
    <lineage>
        <taxon>Eukaryota</taxon>
        <taxon>Metazoa</taxon>
        <taxon>Spiralia</taxon>
        <taxon>Lophotrochozoa</taxon>
        <taxon>Mollusca</taxon>
        <taxon>Bivalvia</taxon>
        <taxon>Autobranchia</taxon>
        <taxon>Pteriomorphia</taxon>
        <taxon>Ostreida</taxon>
        <taxon>Ostreoidea</taxon>
        <taxon>Ostreidae</taxon>
        <taxon>Magallana</taxon>
    </lineage>
</organism>
<dbReference type="SUPFAM" id="SSF49265">
    <property type="entry name" value="Fibronectin type III"/>
    <property type="match status" value="2"/>
</dbReference>
<evidence type="ECO:0000313" key="7">
    <source>
        <dbReference type="Proteomes" id="UP000005408"/>
    </source>
</evidence>
<reference evidence="6" key="1">
    <citation type="submission" date="2022-08" db="UniProtKB">
        <authorList>
            <consortium name="EnsemblMetazoa"/>
        </authorList>
    </citation>
    <scope>IDENTIFICATION</scope>
    <source>
        <strain evidence="6">05x7-T-G4-1.051#20</strain>
    </source>
</reference>
<dbReference type="PROSITE" id="PS01187">
    <property type="entry name" value="EGF_CA"/>
    <property type="match status" value="1"/>
</dbReference>
<sequence>MYQSSDKEMCAQWTGFYDPESGIDHFRWGIGTKPEVDNVMAFRNFSHNTRHACVDIVLQHNTKYYSTLIVFNAALNSKDSNSSSDGVLVDTTPPVPGYAVDGSNLNENVLFSSETATKSVSWDNFTDPESGIQHYVVSVYVNDVKAKTFVPMENTLMTDHSVSMEHDDKVRFEVESFNKAGLSVAVSTDGFTIDHTPPNLVLIQDNMLGLKYQTDDSNLNLRWQFEDNESGIKEYRYSVFELMHGMKKRVWPKTAMYISISPSLTSQPTEIDFIEQLVSGATYSVHVTAINQAQLSTAHESNGVTIDPTPPIMFKVHLGLLDEDEEIEDGFLQHANSQSMRVSWIGEDPESDIGNFFVAIGTSKGDTKTLQMISLVLQCISRALKEYGLVHNETHGKAKTHVQLGENKTYHVTVRAKTGHNCHEEYIVSTSDGITTDFSPPKISDILPQNNEGHFFDFDSQSFYQTYTDSFEYKWNVSDISTLRYLNFSIGTQPLTSDVVSVTPSTESKIEPGLFSPTAGESYFVTVFAMDEVEYATTGASLPIIADISPPTIQKFRCTEVISTKHSVVSCSWISIEEESKLKQITTSIGSRELSDDIIKNTTLPSNINTWTVDVKNPSKLEYMSKIYATLTVTNVLNQSLTETFQIEIDSSAPLIENVAFVTWTNPNKERFKQICQQPWTYVDVNISVLDDKESGIERAEICLGSKPGLDDIKDYQDLRGTYITIDNIAVSAGTKIFATVRAYNKVGLHNIVTSDPITVSPDPVIEVLDGKGEKDVDYQSDLHVIQGSYRYSDNCPITRAEWSVEDLTGNTIQNFTIIPGNGFLFYNDELNLMNNVHYFVKIKLTDALNRTKTGVSDGITVRIQPPYYGSVRDGLDNIDIDYQESTTVLSANWDAFGDELSDDPTQQIDHYEISIGEDTKDHTTRTNIHYFTNVGLNKSYTFTGLNLTSKIVLYFVTVRGYSITGAYEENYSNGVLVGYRLGIIPGAIETNVVQSSESEISVSWTDFQSDIGINEYSVAVSSKFVTLSNKTFSCSDILKVSSLFDIVNLTRVGLNTYVTFTNLTLNHGMLYYITVIASDEIGQCSSSQSNPLLVDTTPPADDNVTFMINNWNVSGLKQFYVTESNEIEIQLLDLEDPESGIYIITFRLHEYLDCPTSEKQRTIVLKEIEALTDPKVRMKSLELHPNQYYYIEVTASNNAGLKTHLRSPIMLLDTGSPFVGTSKIGIKWDHDQLYQSSTSAIEALTAIARTEDAYLCDNTDTLFPCKDESVWETLVGDFSPENVLKYINKYVLKIGYNVPLTKVLKSGISRKIGALYEGKISISLSAAKGKNIITSVIMSASKENPYFPEIFVRPYQRSLDDVTFNISKTELVNETISNNLNGTNVPTTTKSLTPPILVVNNQTGPTYENVDREISHGFGFQVLGDQHNGSRYWDCLFWAKDTYGEIHKWTNIKRNPFESQLVYNIKITKREQDKRAVLDLQFLIDGEEKANIYGLSVDDKEMNIFVQTWNLNNYQEPLIDPIHPYRSQATLSKMKIPSNKTMDCIHGTGFYDRESGIAEIWAGVSDNVDEPGNVKKMELYKRMCTPCMFNCNFSCDTNCAFKDNKLQEFEIIPIKLHNLTLTPTILSNDGLNASVHTEIRNITQYRVNLKMVNFAGQSVISTTNPIIIDTTPPVCEFVECVDPVLTGMESPTQTLGSNKTIGAYWSCDDNISGIKSVYIKVGTANKDRGNKEDENKYKQKDIGSVSNVRVDLEDNIYFDDRTTYFVNLLVYNGAGLSAMYSCNVTTILSPPNVSAIDSQIIHSSGFDTDTGVGFVDTLDQFGITWNNRNNDTEYYKWQMGTYKGSADVIPPTIIGLTKEGSAQVIGGELWLNGNKTGKSLAALSPITWRNFTEQEISNTESDFRFLLEPGRCVYLSLIAVGYSNLEANISTQQLCFKRKDKDLVIHNQQKNITIIGWSSNDKFEEVQHVIGNEHVVLQITGQVIGATVGVLSDADLNNEYGSASSFDYRTYLTNPNATSWPTTREIRNRIIMPIGINFFVAPTPEMAVEKINVHIKYNPLVYLNNTVPALLLWDIYAFNSETKSYGIWRHVEENCGEDITKPRLDGNIYKTQICLHIFQSQSRKKRSTAVNVIHPYQFTLTAMNVSYYNSPPVIDIDTIMTKEDTPIINFLIPYHDDDLDSVQFYLTENPSFGDANITLNGSLTYYPKTNFFGNDSIKIKLQDDASYPAVVETTMRITVTGLNDMPLFGFLYNNSAYNVMVNKSLELTFEGNTTSHYLFDFGFADVDDNETLSFLSSITNPNNVNISMIRSDASLFIPDLFGDFDIRTHQEYSAEMTINKNFHGDFFYYILGYDSQKVYTERLETHIYILWSPCVNGICSPKFNDSPPCEHVSRAASFDSYKCNCYPGYDGEWCEREINECLQQPCGSLYNCVNEINDYSCVIKPEALACLILSGLFVIIIIGIIYIRYRNKKKNSREELQDEFEENNFGEFDNELFSDDDILPTKTVPPCDTHFCSRLAESETIPFYQENPGPSHNGGFETSEAPIGTTRNDQNVTAIKWPQSKSKRPMQKVGFFYPDFYNNDAFSASDDYFDDEPKNIDSSTITSRDGSSTPSSCLKKSLPLQNTATVHNTFYRPFFHENPRPVFKDPIPKPHFIRPLDGRRHSTSEQTTTAKSGKTSKKRRPKETNEEFFEHPYPDLPDKFNFADEMKTYNSHILRVASPDEKNRRRSNSVDSINRTVTTTPIGVVDNNMFSEC</sequence>
<dbReference type="GO" id="GO:0005509">
    <property type="term" value="F:calcium ion binding"/>
    <property type="evidence" value="ECO:0007669"/>
    <property type="project" value="InterPro"/>
</dbReference>
<feature type="compositionally biased region" description="Basic and acidic residues" evidence="2">
    <location>
        <begin position="2687"/>
        <end position="2696"/>
    </location>
</feature>
<dbReference type="Proteomes" id="UP000005408">
    <property type="component" value="Unassembled WGS sequence"/>
</dbReference>
<dbReference type="InterPro" id="IPR013783">
    <property type="entry name" value="Ig-like_fold"/>
</dbReference>
<dbReference type="Gene3D" id="2.10.25.10">
    <property type="entry name" value="Laminin"/>
    <property type="match status" value="1"/>
</dbReference>
<dbReference type="PROSITE" id="PS00022">
    <property type="entry name" value="EGF_1"/>
    <property type="match status" value="1"/>
</dbReference>
<evidence type="ECO:0000256" key="2">
    <source>
        <dbReference type="SAM" id="MobiDB-lite"/>
    </source>
</evidence>
<feature type="compositionally biased region" description="Polar residues" evidence="2">
    <location>
        <begin position="2601"/>
        <end position="2620"/>
    </location>
</feature>
<evidence type="ECO:0000256" key="1">
    <source>
        <dbReference type="ARBA" id="ARBA00023157"/>
    </source>
</evidence>
<dbReference type="InterPro" id="IPR018097">
    <property type="entry name" value="EGF_Ca-bd_CS"/>
</dbReference>
<feature type="compositionally biased region" description="Basic and acidic residues" evidence="2">
    <location>
        <begin position="2647"/>
        <end position="2668"/>
    </location>
</feature>
<evidence type="ECO:0000259" key="4">
    <source>
        <dbReference type="PROSITE" id="PS00022"/>
    </source>
</evidence>
<feature type="transmembrane region" description="Helical" evidence="3">
    <location>
        <begin position="2447"/>
        <end position="2468"/>
    </location>
</feature>
<dbReference type="Pfam" id="PF17963">
    <property type="entry name" value="Big_9"/>
    <property type="match status" value="1"/>
</dbReference>
<protein>
    <recommendedName>
        <fullName evidence="4 5">EGF-like domain-containing protein</fullName>
    </recommendedName>
</protein>
<dbReference type="PROSITE" id="PS01186">
    <property type="entry name" value="EGF_2"/>
    <property type="match status" value="1"/>
</dbReference>
<dbReference type="EnsemblMetazoa" id="G12028.1">
    <property type="protein sequence ID" value="G12028.1:cds"/>
    <property type="gene ID" value="G12028"/>
</dbReference>
<dbReference type="InterPro" id="IPR000742">
    <property type="entry name" value="EGF"/>
</dbReference>
<dbReference type="PANTHER" id="PTHR16897">
    <property type="entry name" value="OS10G0105400 PROTEIN"/>
    <property type="match status" value="1"/>
</dbReference>
<dbReference type="Gene3D" id="2.60.40.10">
    <property type="entry name" value="Immunoglobulins"/>
    <property type="match status" value="1"/>
</dbReference>
<evidence type="ECO:0000313" key="6">
    <source>
        <dbReference type="EnsemblMetazoa" id="G12028.1:cds"/>
    </source>
</evidence>
<keyword evidence="1" id="KW-1015">Disulfide bond</keyword>
<dbReference type="PANTHER" id="PTHR16897:SF2">
    <property type="entry name" value="OS03G0226600 PROTEIN"/>
    <property type="match status" value="1"/>
</dbReference>
<evidence type="ECO:0000259" key="5">
    <source>
        <dbReference type="PROSITE" id="PS01186"/>
    </source>
</evidence>
<feature type="domain" description="EGF-like" evidence="4 5">
    <location>
        <begin position="2404"/>
        <end position="2415"/>
    </location>
</feature>
<dbReference type="InterPro" id="IPR036116">
    <property type="entry name" value="FN3_sf"/>
</dbReference>
<keyword evidence="3" id="KW-1133">Transmembrane helix</keyword>
<feature type="region of interest" description="Disordered" evidence="2">
    <location>
        <begin position="2600"/>
        <end position="2620"/>
    </location>
</feature>
<name>A0A8W8I1F6_MAGGI</name>
<dbReference type="CDD" id="cd00054">
    <property type="entry name" value="EGF_CA"/>
    <property type="match status" value="1"/>
</dbReference>
<feature type="region of interest" description="Disordered" evidence="2">
    <location>
        <begin position="2647"/>
        <end position="2696"/>
    </location>
</feature>